<dbReference type="EMBL" id="JAEHOE010000004">
    <property type="protein sequence ID" value="KAG2500315.1"/>
    <property type="molecule type" value="Genomic_DNA"/>
</dbReference>
<dbReference type="PANTHER" id="PTHR46231">
    <property type="entry name" value="ANKYRIN REPEAT AND BTB/POZ DOMAIN-CONTAINING PROTEIN 1"/>
    <property type="match status" value="1"/>
</dbReference>
<dbReference type="PANTHER" id="PTHR46231:SF1">
    <property type="entry name" value="ANKYRIN REPEAT AND BTB_POZ DOMAIN-CONTAINING PROTEIN 1"/>
    <property type="match status" value="1"/>
</dbReference>
<sequence>MPPYKCKLCVSGEATGVATRPGTGLAEVETIVVTGAGRIHPLVAAGKELVLGPELDTYEVGEEIPAERTRYQSRPGVHLSSPCYDPFSGSVFVRLENAVGRLTADNTLSVVAGCRLESGEVDGLGVDARLTDPAYICSNGRGLLYTLGGAKLDRIAHLQLPESWRAGASPDAPVAANALAGAGEERVKVTTLPYRAASRICGLAYHPSAGPDGDLIIATRTALYRLPLNPDGSPAAPAPLLLAGREGEWGDEDGRGEEARFCGLWGCVVNGDGAVIVADNYADETQEESQEEDDEEAVVAITWRTAVRRVAPDGTVTTLGSGAGPLTPAGSAMGLKGTFGRPFILPSGHLCLGASRDSAIRLLDVGLKPCPLLCPAPKARAPCGSLHADMGALLDAQPDGTADLTLVVGDRRFPVHRAILIARSDYFQQRLQGGFADGAAAELSLPDVDPADAFALVLRWLYTGAVDIPSALAPAVAELADRLLLPELCSDAQVVVLSGVSAETVVGSLLWAERLGGSFAPLLAELKEWLVEHYDEVADCAEPSLERLLAANRRLALGLMAGLSSRSAKRRRTA</sequence>
<dbReference type="Gene3D" id="2.120.10.30">
    <property type="entry name" value="TolB, C-terminal domain"/>
    <property type="match status" value="1"/>
</dbReference>
<dbReference type="InterPro" id="IPR011333">
    <property type="entry name" value="SKP1/BTB/POZ_sf"/>
</dbReference>
<name>A0A835YKM3_9CHLO</name>
<dbReference type="PROSITE" id="PS50097">
    <property type="entry name" value="BTB"/>
    <property type="match status" value="1"/>
</dbReference>
<feature type="domain" description="BTB" evidence="4">
    <location>
        <begin position="402"/>
        <end position="470"/>
    </location>
</feature>
<evidence type="ECO:0000256" key="2">
    <source>
        <dbReference type="ARBA" id="ARBA00022737"/>
    </source>
</evidence>
<dbReference type="AlphaFoldDB" id="A0A835YKM3"/>
<dbReference type="GO" id="GO:0005737">
    <property type="term" value="C:cytoplasm"/>
    <property type="evidence" value="ECO:0007669"/>
    <property type="project" value="TreeGrafter"/>
</dbReference>
<reference evidence="5" key="1">
    <citation type="journal article" date="2020" name="bioRxiv">
        <title>Comparative genomics of Chlamydomonas.</title>
        <authorList>
            <person name="Craig R.J."/>
            <person name="Hasan A.R."/>
            <person name="Ness R.W."/>
            <person name="Keightley P.D."/>
        </authorList>
    </citation>
    <scope>NUCLEOTIDE SEQUENCE</scope>
    <source>
        <strain evidence="5">CCAP 11/70</strain>
    </source>
</reference>
<dbReference type="SUPFAM" id="SSF54695">
    <property type="entry name" value="POZ domain"/>
    <property type="match status" value="1"/>
</dbReference>
<comment type="pathway">
    <text evidence="1">Protein modification; protein ubiquitination.</text>
</comment>
<keyword evidence="3" id="KW-0040">ANK repeat</keyword>
<organism evidence="5 6">
    <name type="scientific">Edaphochlamys debaryana</name>
    <dbReference type="NCBI Taxonomy" id="47281"/>
    <lineage>
        <taxon>Eukaryota</taxon>
        <taxon>Viridiplantae</taxon>
        <taxon>Chlorophyta</taxon>
        <taxon>core chlorophytes</taxon>
        <taxon>Chlorophyceae</taxon>
        <taxon>CS clade</taxon>
        <taxon>Chlamydomonadales</taxon>
        <taxon>Chlamydomonadales incertae sedis</taxon>
        <taxon>Edaphochlamys</taxon>
    </lineage>
</organism>
<evidence type="ECO:0000256" key="3">
    <source>
        <dbReference type="ARBA" id="ARBA00023043"/>
    </source>
</evidence>
<dbReference type="SMART" id="SM00225">
    <property type="entry name" value="BTB"/>
    <property type="match status" value="1"/>
</dbReference>
<evidence type="ECO:0000313" key="6">
    <source>
        <dbReference type="Proteomes" id="UP000612055"/>
    </source>
</evidence>
<evidence type="ECO:0000313" key="5">
    <source>
        <dbReference type="EMBL" id="KAG2500315.1"/>
    </source>
</evidence>
<dbReference type="InterPro" id="IPR000210">
    <property type="entry name" value="BTB/POZ_dom"/>
</dbReference>
<evidence type="ECO:0000256" key="1">
    <source>
        <dbReference type="ARBA" id="ARBA00004906"/>
    </source>
</evidence>
<comment type="caution">
    <text evidence="5">The sequence shown here is derived from an EMBL/GenBank/DDBJ whole genome shotgun (WGS) entry which is preliminary data.</text>
</comment>
<dbReference type="OrthoDB" id="6359816at2759"/>
<dbReference type="InterPro" id="IPR011042">
    <property type="entry name" value="6-blade_b-propeller_TolB-like"/>
</dbReference>
<keyword evidence="2" id="KW-0677">Repeat</keyword>
<dbReference type="Proteomes" id="UP000612055">
    <property type="component" value="Unassembled WGS sequence"/>
</dbReference>
<evidence type="ECO:0000259" key="4">
    <source>
        <dbReference type="PROSITE" id="PS50097"/>
    </source>
</evidence>
<gene>
    <name evidence="5" type="ORF">HYH03_001891</name>
</gene>
<dbReference type="SUPFAM" id="SSF63829">
    <property type="entry name" value="Calcium-dependent phosphotriesterase"/>
    <property type="match status" value="1"/>
</dbReference>
<dbReference type="CDD" id="cd18186">
    <property type="entry name" value="BTB_POZ_ZBTB_KLHL-like"/>
    <property type="match status" value="1"/>
</dbReference>
<protein>
    <recommendedName>
        <fullName evidence="4">BTB domain-containing protein</fullName>
    </recommendedName>
</protein>
<accession>A0A835YKM3</accession>
<dbReference type="Gene3D" id="3.30.710.10">
    <property type="entry name" value="Potassium Channel Kv1.1, Chain A"/>
    <property type="match status" value="1"/>
</dbReference>
<dbReference type="Pfam" id="PF00651">
    <property type="entry name" value="BTB"/>
    <property type="match status" value="1"/>
</dbReference>
<keyword evidence="6" id="KW-1185">Reference proteome</keyword>
<dbReference type="InterPro" id="IPR044515">
    <property type="entry name" value="ABTB1"/>
</dbReference>
<proteinExistence type="predicted"/>
<dbReference type="GO" id="GO:0000151">
    <property type="term" value="C:ubiquitin ligase complex"/>
    <property type="evidence" value="ECO:0007669"/>
    <property type="project" value="TreeGrafter"/>
</dbReference>